<dbReference type="PANTHER" id="PTHR10000:SF8">
    <property type="entry name" value="HAD SUPERFAMILY HYDROLASE-LIKE, TYPE 3"/>
    <property type="match status" value="1"/>
</dbReference>
<dbReference type="EMBL" id="BAAAJX010000016">
    <property type="protein sequence ID" value="GAA1494520.1"/>
    <property type="molecule type" value="Genomic_DNA"/>
</dbReference>
<sequence>MSSSRGFVDGSEASGSGLAAAAAGSGEVARVKRWLVALDIDGTTMREDGVVTDTVVQAVLDAEAAGHEVMLSTGRSEGMTVPLLDRLGIQPKYLVCANGALTLKRIETGAYERVHVETFDPTEVLRTIRGALENGAYGVEDETGHYLLSGDFPDDTMTAAGDHVAFERLLGVQATRVVVISPEHGLEEFLDIVDKMGLHKVSYTVGWTAWLDIAPEGVTKATAMERVREWLDIPRSRVFAAGDGRNDIDMLRWASTSGRGVVMGQAPDDVVDAGNELTGGVTDDGLAAALDTLPR</sequence>
<comment type="caution">
    <text evidence="1">The sequence shown here is derived from an EMBL/GenBank/DDBJ whole genome shotgun (WGS) entry which is preliminary data.</text>
</comment>
<dbReference type="PANTHER" id="PTHR10000">
    <property type="entry name" value="PHOSPHOSERINE PHOSPHATASE"/>
    <property type="match status" value="1"/>
</dbReference>
<dbReference type="Proteomes" id="UP001501742">
    <property type="component" value="Unassembled WGS sequence"/>
</dbReference>
<dbReference type="RefSeq" id="WP_204607114.1">
    <property type="nucleotide sequence ID" value="NZ_BAAAJX010000016.1"/>
</dbReference>
<dbReference type="Gene3D" id="3.30.1240.10">
    <property type="match status" value="1"/>
</dbReference>
<dbReference type="InterPro" id="IPR023214">
    <property type="entry name" value="HAD_sf"/>
</dbReference>
<dbReference type="Pfam" id="PF08282">
    <property type="entry name" value="Hydrolase_3"/>
    <property type="match status" value="1"/>
</dbReference>
<protein>
    <submittedName>
        <fullName evidence="1">HAD family hydrolase</fullName>
    </submittedName>
</protein>
<accession>A0ABP4K676</accession>
<name>A0ABP4K676_9MICO</name>
<evidence type="ECO:0000313" key="2">
    <source>
        <dbReference type="Proteomes" id="UP001501742"/>
    </source>
</evidence>
<organism evidence="1 2">
    <name type="scientific">Curtobacterium herbarum</name>
    <dbReference type="NCBI Taxonomy" id="150122"/>
    <lineage>
        <taxon>Bacteria</taxon>
        <taxon>Bacillati</taxon>
        <taxon>Actinomycetota</taxon>
        <taxon>Actinomycetes</taxon>
        <taxon>Micrococcales</taxon>
        <taxon>Microbacteriaceae</taxon>
        <taxon>Curtobacterium</taxon>
    </lineage>
</organism>
<dbReference type="InterPro" id="IPR036412">
    <property type="entry name" value="HAD-like_sf"/>
</dbReference>
<reference evidence="2" key="1">
    <citation type="journal article" date="2019" name="Int. J. Syst. Evol. Microbiol.">
        <title>The Global Catalogue of Microorganisms (GCM) 10K type strain sequencing project: providing services to taxonomists for standard genome sequencing and annotation.</title>
        <authorList>
            <consortium name="The Broad Institute Genomics Platform"/>
            <consortium name="The Broad Institute Genome Sequencing Center for Infectious Disease"/>
            <person name="Wu L."/>
            <person name="Ma J."/>
        </authorList>
    </citation>
    <scope>NUCLEOTIDE SEQUENCE [LARGE SCALE GENOMIC DNA]</scope>
    <source>
        <strain evidence="2">JCM 12140</strain>
    </source>
</reference>
<dbReference type="Gene3D" id="3.40.50.1000">
    <property type="entry name" value="HAD superfamily/HAD-like"/>
    <property type="match status" value="1"/>
</dbReference>
<gene>
    <name evidence="1" type="ORF">GCM10009627_28660</name>
</gene>
<keyword evidence="2" id="KW-1185">Reference proteome</keyword>
<proteinExistence type="predicted"/>
<keyword evidence="1" id="KW-0378">Hydrolase</keyword>
<dbReference type="GO" id="GO:0016787">
    <property type="term" value="F:hydrolase activity"/>
    <property type="evidence" value="ECO:0007669"/>
    <property type="project" value="UniProtKB-KW"/>
</dbReference>
<dbReference type="SUPFAM" id="SSF56784">
    <property type="entry name" value="HAD-like"/>
    <property type="match status" value="1"/>
</dbReference>
<evidence type="ECO:0000313" key="1">
    <source>
        <dbReference type="EMBL" id="GAA1494520.1"/>
    </source>
</evidence>